<dbReference type="GO" id="GO:0035556">
    <property type="term" value="P:intracellular signal transduction"/>
    <property type="evidence" value="ECO:0000318"/>
    <property type="project" value="GO_Central"/>
</dbReference>
<feature type="binding site" evidence="1">
    <location>
        <position position="48"/>
    </location>
    <ligand>
        <name>ATP</name>
        <dbReference type="ChEBI" id="CHEBI:30616"/>
    </ligand>
</feature>
<dbReference type="KEGG" id="tad:TRIADDRAFT_56776"/>
<dbReference type="HOGENOM" id="CLU_000288_21_4_1"/>
<dbReference type="PROSITE" id="PS50011">
    <property type="entry name" value="PROTEIN_KINASE_DOM"/>
    <property type="match status" value="1"/>
</dbReference>
<proteinExistence type="predicted"/>
<keyword evidence="1" id="KW-0547">Nucleotide-binding</keyword>
<protein>
    <recommendedName>
        <fullName evidence="2">Protein kinase domain-containing protein</fullName>
    </recommendedName>
</protein>
<evidence type="ECO:0000313" key="3">
    <source>
        <dbReference type="EMBL" id="EDV24705.1"/>
    </source>
</evidence>
<keyword evidence="1" id="KW-0067">ATP-binding</keyword>
<dbReference type="Pfam" id="PF07714">
    <property type="entry name" value="PK_Tyr_Ser-Thr"/>
    <property type="match status" value="1"/>
</dbReference>
<dbReference type="CTD" id="6754252"/>
<dbReference type="InterPro" id="IPR000719">
    <property type="entry name" value="Prot_kinase_dom"/>
</dbReference>
<sequence length="304" mass="34723">MDTCYIMMALKDIITSSEINYPAYLGEGEFGQVFKAEIRKLGAVAIRKLNLEYAELLPTFAGLIDYNHINIVKPIALLKIDRQWCVLTQFIDNENLRKKLEDKTKPLSFDIRIKILMGIASGLAYLHDAFCKNKMHLLLNSNNVLLNQALEPKLSDYGLLKPIDLQEIYYSPTPTERQKYLKGYMPPDLDSGIASGKFDSYSYGIIVLEIVSGLSSYKPDISGPSADKPVYLGDHFLQCCGNPEMLFYCDEDIEWPSNEYVFSSEEMQEIAYECLKKDRLERPTMSECYRTLLEIKNFLADPPN</sequence>
<keyword evidence="4" id="KW-1185">Reference proteome</keyword>
<dbReference type="SUPFAM" id="SSF56112">
    <property type="entry name" value="Protein kinase-like (PK-like)"/>
    <property type="match status" value="1"/>
</dbReference>
<accession>B3RWJ9</accession>
<dbReference type="GO" id="GO:0004672">
    <property type="term" value="F:protein kinase activity"/>
    <property type="evidence" value="ECO:0007669"/>
    <property type="project" value="InterPro"/>
</dbReference>
<dbReference type="InterPro" id="IPR011009">
    <property type="entry name" value="Kinase-like_dom_sf"/>
</dbReference>
<organism evidence="3 4">
    <name type="scientific">Trichoplax adhaerens</name>
    <name type="common">Trichoplax reptans</name>
    <dbReference type="NCBI Taxonomy" id="10228"/>
    <lineage>
        <taxon>Eukaryota</taxon>
        <taxon>Metazoa</taxon>
        <taxon>Placozoa</taxon>
        <taxon>Uniplacotomia</taxon>
        <taxon>Trichoplacea</taxon>
        <taxon>Trichoplacidae</taxon>
        <taxon>Trichoplax</taxon>
    </lineage>
</organism>
<dbReference type="OrthoDB" id="4062651at2759"/>
<dbReference type="InParanoid" id="B3RWJ9"/>
<dbReference type="PANTHER" id="PTHR27006:SF606">
    <property type="entry name" value="INTERLEUKIN-1 RECEPTOR-ASSOCIATED KINASE 4"/>
    <property type="match status" value="1"/>
</dbReference>
<dbReference type="AlphaFoldDB" id="B3RWJ9"/>
<evidence type="ECO:0000256" key="1">
    <source>
        <dbReference type="PROSITE-ProRule" id="PRU10141"/>
    </source>
</evidence>
<name>B3RWJ9_TRIAD</name>
<dbReference type="Gene3D" id="1.10.510.10">
    <property type="entry name" value="Transferase(Phosphotransferase) domain 1"/>
    <property type="match status" value="1"/>
</dbReference>
<dbReference type="InterPro" id="IPR017441">
    <property type="entry name" value="Protein_kinase_ATP_BS"/>
</dbReference>
<dbReference type="Proteomes" id="UP000009022">
    <property type="component" value="Unassembled WGS sequence"/>
</dbReference>
<dbReference type="GO" id="GO:0005737">
    <property type="term" value="C:cytoplasm"/>
    <property type="evidence" value="ECO:0000318"/>
    <property type="project" value="GO_Central"/>
</dbReference>
<dbReference type="GeneID" id="6754252"/>
<feature type="domain" description="Protein kinase" evidence="2">
    <location>
        <begin position="19"/>
        <end position="299"/>
    </location>
</feature>
<dbReference type="InterPro" id="IPR001245">
    <property type="entry name" value="Ser-Thr/Tyr_kinase_cat_dom"/>
</dbReference>
<dbReference type="PANTHER" id="PTHR27006">
    <property type="entry name" value="PROMASTIGOTE SURFACE ANTIGEN PROTEIN PSA"/>
    <property type="match status" value="1"/>
</dbReference>
<dbReference type="GO" id="GO:0005634">
    <property type="term" value="C:nucleus"/>
    <property type="evidence" value="ECO:0000318"/>
    <property type="project" value="GO_Central"/>
</dbReference>
<dbReference type="RefSeq" id="XP_002112595.1">
    <property type="nucleotide sequence ID" value="XM_002112559.1"/>
</dbReference>
<reference evidence="3 4" key="1">
    <citation type="journal article" date="2008" name="Nature">
        <title>The Trichoplax genome and the nature of placozoans.</title>
        <authorList>
            <person name="Srivastava M."/>
            <person name="Begovic E."/>
            <person name="Chapman J."/>
            <person name="Putnam N.H."/>
            <person name="Hellsten U."/>
            <person name="Kawashima T."/>
            <person name="Kuo A."/>
            <person name="Mitros T."/>
            <person name="Salamov A."/>
            <person name="Carpenter M.L."/>
            <person name="Signorovitch A.Y."/>
            <person name="Moreno M.A."/>
            <person name="Kamm K."/>
            <person name="Grimwood J."/>
            <person name="Schmutz J."/>
            <person name="Shapiro H."/>
            <person name="Grigoriev I.V."/>
            <person name="Buss L.W."/>
            <person name="Schierwater B."/>
            <person name="Dellaporta S.L."/>
            <person name="Rokhsar D.S."/>
        </authorList>
    </citation>
    <scope>NUCLEOTIDE SEQUENCE [LARGE SCALE GENOMIC DNA]</scope>
    <source>
        <strain evidence="3 4">Grell-BS-1999</strain>
    </source>
</reference>
<dbReference type="GO" id="GO:0005524">
    <property type="term" value="F:ATP binding"/>
    <property type="evidence" value="ECO:0007669"/>
    <property type="project" value="UniProtKB-UniRule"/>
</dbReference>
<evidence type="ECO:0000259" key="2">
    <source>
        <dbReference type="PROSITE" id="PS50011"/>
    </source>
</evidence>
<dbReference type="PhylomeDB" id="B3RWJ9"/>
<dbReference type="EMBL" id="DS985245">
    <property type="protein sequence ID" value="EDV24705.1"/>
    <property type="molecule type" value="Genomic_DNA"/>
</dbReference>
<dbReference type="PROSITE" id="PS00107">
    <property type="entry name" value="PROTEIN_KINASE_ATP"/>
    <property type="match status" value="1"/>
</dbReference>
<gene>
    <name evidence="3" type="ORF">TRIADDRAFT_56776</name>
</gene>
<evidence type="ECO:0000313" key="4">
    <source>
        <dbReference type="Proteomes" id="UP000009022"/>
    </source>
</evidence>